<accession>A0A4D6HCK2</accession>
<dbReference type="STRING" id="1457250.GCA_000755225_01229"/>
<keyword evidence="3" id="KW-1185">Reference proteome</keyword>
<evidence type="ECO:0000313" key="3">
    <source>
        <dbReference type="Proteomes" id="UP000296706"/>
    </source>
</evidence>
<organism evidence="2 3">
    <name type="scientific">Halapricum salinum</name>
    <dbReference type="NCBI Taxonomy" id="1457250"/>
    <lineage>
        <taxon>Archaea</taxon>
        <taxon>Methanobacteriati</taxon>
        <taxon>Methanobacteriota</taxon>
        <taxon>Stenosarchaea group</taxon>
        <taxon>Halobacteria</taxon>
        <taxon>Halobacteriales</taxon>
        <taxon>Haloarculaceae</taxon>
        <taxon>Halapricum</taxon>
    </lineage>
</organism>
<sequence>MDGAPNTQKSRRQVLAAAAAVTGLAGCQTSGTGESTDTVTPAPVPEGAVGGGTVELRHATSTDLTGAAIDQLIAAFEGAHEGSDLVGVPLGGADSADSPAVVYDRIGANLARRGARFQDLSGLWEGERDAYPYGVTVSSFIARSFVTIPQALHRVNCLYYNPGVLSEAGVALEDYPTVSDLADSPGPLDDAVETLFAQPLRTATELLALWESLLASRLYRERQYVQYVVGDISDNPLPIRRSLRDFDAALSMVSDDAHEATPEALLDDVVDGTVGFVRQPTWTGTHLIDRRDATYGTDWAVAPLFAAPWTVTFVARGFAVPSAPTRTAAPREVVEFATTPARQRAFCATARALPARTDVTVDAHPMLAEQAEDYREASMHLPSMAHGIAVRPPVRRRLETALSSFRQHRNVDRGVEDLVTALRTARVL</sequence>
<evidence type="ECO:0000256" key="1">
    <source>
        <dbReference type="SAM" id="MobiDB-lite"/>
    </source>
</evidence>
<dbReference type="Proteomes" id="UP000296706">
    <property type="component" value="Chromosome"/>
</dbReference>
<protein>
    <submittedName>
        <fullName evidence="2">Carbohydrate ABC transporter substrate-binding protein</fullName>
    </submittedName>
</protein>
<dbReference type="AlphaFoldDB" id="A0A4D6HCK2"/>
<dbReference type="KEGG" id="hsn:DV733_08380"/>
<dbReference type="GeneID" id="39847873"/>
<proteinExistence type="predicted"/>
<dbReference type="RefSeq" id="WP_049995130.1">
    <property type="nucleotide sequence ID" value="NZ_CP031310.1"/>
</dbReference>
<dbReference type="EMBL" id="CP031310">
    <property type="protein sequence ID" value="QCC51261.1"/>
    <property type="molecule type" value="Genomic_DNA"/>
</dbReference>
<dbReference type="SUPFAM" id="SSF53850">
    <property type="entry name" value="Periplasmic binding protein-like II"/>
    <property type="match status" value="1"/>
</dbReference>
<dbReference type="Gene3D" id="3.40.190.10">
    <property type="entry name" value="Periplasmic binding protein-like II"/>
    <property type="match status" value="1"/>
</dbReference>
<feature type="compositionally biased region" description="Low complexity" evidence="1">
    <location>
        <begin position="38"/>
        <end position="47"/>
    </location>
</feature>
<feature type="compositionally biased region" description="Polar residues" evidence="1">
    <location>
        <begin position="27"/>
        <end position="37"/>
    </location>
</feature>
<name>A0A4D6HCK2_9EURY</name>
<feature type="region of interest" description="Disordered" evidence="1">
    <location>
        <begin position="26"/>
        <end position="52"/>
    </location>
</feature>
<reference evidence="2 3" key="1">
    <citation type="journal article" date="2019" name="Nat. Commun.">
        <title>A new type of DNA phosphorothioation-based antiviral system in archaea.</title>
        <authorList>
            <person name="Xiong L."/>
            <person name="Liu S."/>
            <person name="Chen S."/>
            <person name="Xiao Y."/>
            <person name="Zhu B."/>
            <person name="Gao Y."/>
            <person name="Zhang Y."/>
            <person name="Chen B."/>
            <person name="Luo J."/>
            <person name="Deng Z."/>
            <person name="Chen X."/>
            <person name="Wang L."/>
            <person name="Chen S."/>
        </authorList>
    </citation>
    <scope>NUCLEOTIDE SEQUENCE [LARGE SCALE GENOMIC DNA]</scope>
    <source>
        <strain evidence="2 3">CBA1105</strain>
    </source>
</reference>
<evidence type="ECO:0000313" key="2">
    <source>
        <dbReference type="EMBL" id="QCC51261.1"/>
    </source>
</evidence>
<gene>
    <name evidence="2" type="ORF">DV733_08380</name>
</gene>